<feature type="region of interest" description="Disordered" evidence="1">
    <location>
        <begin position="100"/>
        <end position="147"/>
    </location>
</feature>
<feature type="compositionally biased region" description="Polar residues" evidence="1">
    <location>
        <begin position="58"/>
        <end position="71"/>
    </location>
</feature>
<dbReference type="Gramene" id="OB05G24410.1">
    <property type="protein sequence ID" value="OB05G24410.1"/>
    <property type="gene ID" value="OB05G24410"/>
</dbReference>
<proteinExistence type="predicted"/>
<sequence>MPPSQSPPPLPPNLNFFPPTLFLSDYVAPKNLIQPDRESDALPERNPQPVKAKFPGAPQNQPGIRSANNESPRQESIKKGEQEKKWKEINFFSFPSCSFLDDLNKKQPGRQAAPPPKPNLIWPSRRGRRRRRKTTAREEGTARLGVR</sequence>
<dbReference type="EnsemblPlants" id="OB05G24410.1">
    <property type="protein sequence ID" value="OB05G24410.1"/>
    <property type="gene ID" value="OB05G24410"/>
</dbReference>
<feature type="compositionally biased region" description="Basic and acidic residues" evidence="1">
    <location>
        <begin position="72"/>
        <end position="82"/>
    </location>
</feature>
<protein>
    <submittedName>
        <fullName evidence="2">Uncharacterized protein</fullName>
    </submittedName>
</protein>
<evidence type="ECO:0000313" key="3">
    <source>
        <dbReference type="Proteomes" id="UP000006038"/>
    </source>
</evidence>
<reference evidence="2" key="2">
    <citation type="submission" date="2013-04" db="UniProtKB">
        <authorList>
            <consortium name="EnsemblPlants"/>
        </authorList>
    </citation>
    <scope>IDENTIFICATION</scope>
</reference>
<reference evidence="2" key="1">
    <citation type="journal article" date="2013" name="Nat. Commun.">
        <title>Whole-genome sequencing of Oryza brachyantha reveals mechanisms underlying Oryza genome evolution.</title>
        <authorList>
            <person name="Chen J."/>
            <person name="Huang Q."/>
            <person name="Gao D."/>
            <person name="Wang J."/>
            <person name="Lang Y."/>
            <person name="Liu T."/>
            <person name="Li B."/>
            <person name="Bai Z."/>
            <person name="Luis Goicoechea J."/>
            <person name="Liang C."/>
            <person name="Chen C."/>
            <person name="Zhang W."/>
            <person name="Sun S."/>
            <person name="Liao Y."/>
            <person name="Zhang X."/>
            <person name="Yang L."/>
            <person name="Song C."/>
            <person name="Wang M."/>
            <person name="Shi J."/>
            <person name="Liu G."/>
            <person name="Liu J."/>
            <person name="Zhou H."/>
            <person name="Zhou W."/>
            <person name="Yu Q."/>
            <person name="An N."/>
            <person name="Chen Y."/>
            <person name="Cai Q."/>
            <person name="Wang B."/>
            <person name="Liu B."/>
            <person name="Min J."/>
            <person name="Huang Y."/>
            <person name="Wu H."/>
            <person name="Li Z."/>
            <person name="Zhang Y."/>
            <person name="Yin Y."/>
            <person name="Song W."/>
            <person name="Jiang J."/>
            <person name="Jackson S.A."/>
            <person name="Wing R.A."/>
            <person name="Wang J."/>
            <person name="Chen M."/>
        </authorList>
    </citation>
    <scope>NUCLEOTIDE SEQUENCE [LARGE SCALE GENOMIC DNA]</scope>
    <source>
        <strain evidence="2">cv. IRGC 101232</strain>
    </source>
</reference>
<feature type="compositionally biased region" description="Basic residues" evidence="1">
    <location>
        <begin position="125"/>
        <end position="134"/>
    </location>
</feature>
<keyword evidence="3" id="KW-1185">Reference proteome</keyword>
<name>J3M767_ORYBR</name>
<dbReference type="Proteomes" id="UP000006038">
    <property type="component" value="Chromosome 5"/>
</dbReference>
<accession>J3M767</accession>
<evidence type="ECO:0000313" key="2">
    <source>
        <dbReference type="EnsemblPlants" id="OB05G24410.1"/>
    </source>
</evidence>
<feature type="region of interest" description="Disordered" evidence="1">
    <location>
        <begin position="32"/>
        <end position="82"/>
    </location>
</feature>
<dbReference type="HOGENOM" id="CLU_1772879_0_0_1"/>
<evidence type="ECO:0000256" key="1">
    <source>
        <dbReference type="SAM" id="MobiDB-lite"/>
    </source>
</evidence>
<dbReference type="AlphaFoldDB" id="J3M767"/>
<organism evidence="2">
    <name type="scientific">Oryza brachyantha</name>
    <name type="common">malo sina</name>
    <dbReference type="NCBI Taxonomy" id="4533"/>
    <lineage>
        <taxon>Eukaryota</taxon>
        <taxon>Viridiplantae</taxon>
        <taxon>Streptophyta</taxon>
        <taxon>Embryophyta</taxon>
        <taxon>Tracheophyta</taxon>
        <taxon>Spermatophyta</taxon>
        <taxon>Magnoliopsida</taxon>
        <taxon>Liliopsida</taxon>
        <taxon>Poales</taxon>
        <taxon>Poaceae</taxon>
        <taxon>BOP clade</taxon>
        <taxon>Oryzoideae</taxon>
        <taxon>Oryzeae</taxon>
        <taxon>Oryzinae</taxon>
        <taxon>Oryza</taxon>
    </lineage>
</organism>